<evidence type="ECO:0000256" key="4">
    <source>
        <dbReference type="ARBA" id="ARBA00022432"/>
    </source>
</evidence>
<dbReference type="InterPro" id="IPR051610">
    <property type="entry name" value="GPI/OXD"/>
</dbReference>
<sequence>MELFRPINSYYDFENIKMVPEGDLITRNLSDMDWMYQDQEAVQELLKEDPQIYRYYNVDIPEEEGHLQHCISIINPGKVGNEYNMTKGHFHEIKGTAEIYYTIQGEGMLFMQSVTDGEPEFEALEMKKGTLSYVPPYWAHRTINTGEEPLAFIGIYPGEAGHVYGEIEAKGFMKLLIEKDGEPTIIDNPNYK</sequence>
<evidence type="ECO:0000313" key="10">
    <source>
        <dbReference type="Proteomes" id="UP000621436"/>
    </source>
</evidence>
<dbReference type="Pfam" id="PF06560">
    <property type="entry name" value="GPI"/>
    <property type="match status" value="1"/>
</dbReference>
<dbReference type="GO" id="GO:0005737">
    <property type="term" value="C:cytoplasm"/>
    <property type="evidence" value="ECO:0007669"/>
    <property type="project" value="InterPro"/>
</dbReference>
<evidence type="ECO:0000256" key="5">
    <source>
        <dbReference type="ARBA" id="ARBA00022723"/>
    </source>
</evidence>
<evidence type="ECO:0000259" key="8">
    <source>
        <dbReference type="Pfam" id="PF06560"/>
    </source>
</evidence>
<name>A0A931F6H2_9FIRM</name>
<evidence type="ECO:0000256" key="3">
    <source>
        <dbReference type="ARBA" id="ARBA00011952"/>
    </source>
</evidence>
<comment type="caution">
    <text evidence="9">The sequence shown here is derived from an EMBL/GenBank/DDBJ whole genome shotgun (WGS) entry which is preliminary data.</text>
</comment>
<keyword evidence="6" id="KW-0324">Glycolysis</keyword>
<gene>
    <name evidence="9" type="ORF">I0Q91_00685</name>
</gene>
<dbReference type="PANTHER" id="PTHR35848">
    <property type="entry name" value="OXALATE-BINDING PROTEIN"/>
    <property type="match status" value="1"/>
</dbReference>
<dbReference type="Proteomes" id="UP000621436">
    <property type="component" value="Unassembled WGS sequence"/>
</dbReference>
<dbReference type="AlphaFoldDB" id="A0A931F6H2"/>
<dbReference type="CDD" id="cd02218">
    <property type="entry name" value="cupin_PGI"/>
    <property type="match status" value="1"/>
</dbReference>
<dbReference type="PANTHER" id="PTHR35848:SF6">
    <property type="entry name" value="CUPIN TYPE-2 DOMAIN-CONTAINING PROTEIN"/>
    <property type="match status" value="1"/>
</dbReference>
<dbReference type="EMBL" id="JADPIE010000001">
    <property type="protein sequence ID" value="MBF8435581.1"/>
    <property type="molecule type" value="Genomic_DNA"/>
</dbReference>
<organism evidence="9 10">
    <name type="scientific">Halonatronomonas betaini</name>
    <dbReference type="NCBI Taxonomy" id="2778430"/>
    <lineage>
        <taxon>Bacteria</taxon>
        <taxon>Bacillati</taxon>
        <taxon>Bacillota</taxon>
        <taxon>Clostridia</taxon>
        <taxon>Halanaerobiales</taxon>
        <taxon>Halarsenatibacteraceae</taxon>
        <taxon>Halonatronomonas</taxon>
    </lineage>
</organism>
<evidence type="ECO:0000256" key="6">
    <source>
        <dbReference type="ARBA" id="ARBA00023152"/>
    </source>
</evidence>
<reference evidence="9" key="1">
    <citation type="submission" date="2020-11" db="EMBL/GenBank/DDBJ databases">
        <title>Halonatronomonas betainensis gen. nov., sp. nov. a novel haloalkaliphilic representative of the family Halanaerobiacae capable of betaine degradation.</title>
        <authorList>
            <person name="Boltyanskaya Y."/>
            <person name="Kevbrin V."/>
            <person name="Detkova E."/>
            <person name="Grouzdev D.S."/>
            <person name="Koziaeva V."/>
            <person name="Zhilina T."/>
        </authorList>
    </citation>
    <scope>NUCLEOTIDE SEQUENCE</scope>
    <source>
        <strain evidence="9">Z-7014</strain>
    </source>
</reference>
<evidence type="ECO:0000256" key="2">
    <source>
        <dbReference type="ARBA" id="ARBA00006542"/>
    </source>
</evidence>
<evidence type="ECO:0000256" key="1">
    <source>
        <dbReference type="ARBA" id="ARBA00004926"/>
    </source>
</evidence>
<dbReference type="EC" id="5.3.1.9" evidence="3"/>
<evidence type="ECO:0000256" key="7">
    <source>
        <dbReference type="ARBA" id="ARBA00029321"/>
    </source>
</evidence>
<accession>A0A931F6H2</accession>
<dbReference type="InterPro" id="IPR014710">
    <property type="entry name" value="RmlC-like_jellyroll"/>
</dbReference>
<keyword evidence="9" id="KW-0413">Isomerase</keyword>
<dbReference type="GO" id="GO:0046872">
    <property type="term" value="F:metal ion binding"/>
    <property type="evidence" value="ECO:0007669"/>
    <property type="project" value="UniProtKB-KW"/>
</dbReference>
<dbReference type="GO" id="GO:0004347">
    <property type="term" value="F:glucose-6-phosphate isomerase activity"/>
    <property type="evidence" value="ECO:0007669"/>
    <property type="project" value="UniProtKB-EC"/>
</dbReference>
<protein>
    <recommendedName>
        <fullName evidence="3">glucose-6-phosphate isomerase</fullName>
        <ecNumber evidence="3">5.3.1.9</ecNumber>
    </recommendedName>
</protein>
<keyword evidence="5" id="KW-0479">Metal-binding</keyword>
<comment type="pathway">
    <text evidence="1">Carbohydrate degradation; glycolysis; D-glyceraldehyde 3-phosphate and glycerone phosphate from D-glucose: step 2/4.</text>
</comment>
<dbReference type="Gene3D" id="2.60.120.10">
    <property type="entry name" value="Jelly Rolls"/>
    <property type="match status" value="1"/>
</dbReference>
<keyword evidence="10" id="KW-1185">Reference proteome</keyword>
<evidence type="ECO:0000313" key="9">
    <source>
        <dbReference type="EMBL" id="MBF8435581.1"/>
    </source>
</evidence>
<comment type="catalytic activity">
    <reaction evidence="7">
        <text>alpha-D-glucose 6-phosphate = beta-D-fructose 6-phosphate</text>
        <dbReference type="Rhea" id="RHEA:11816"/>
        <dbReference type="ChEBI" id="CHEBI:57634"/>
        <dbReference type="ChEBI" id="CHEBI:58225"/>
        <dbReference type="EC" id="5.3.1.9"/>
    </reaction>
</comment>
<dbReference type="GO" id="GO:0006096">
    <property type="term" value="P:glycolytic process"/>
    <property type="evidence" value="ECO:0007669"/>
    <property type="project" value="UniProtKB-KW"/>
</dbReference>
<feature type="domain" description="Glucose-6-phosphate isomerase prokaryote" evidence="8">
    <location>
        <begin position="27"/>
        <end position="184"/>
    </location>
</feature>
<dbReference type="InterPro" id="IPR010551">
    <property type="entry name" value="G6P_isomerase_prok"/>
</dbReference>
<dbReference type="InterPro" id="IPR011051">
    <property type="entry name" value="RmlC_Cupin_sf"/>
</dbReference>
<dbReference type="GO" id="GO:0006094">
    <property type="term" value="P:gluconeogenesis"/>
    <property type="evidence" value="ECO:0007669"/>
    <property type="project" value="UniProtKB-KW"/>
</dbReference>
<keyword evidence="4" id="KW-0312">Gluconeogenesis</keyword>
<proteinExistence type="inferred from homology"/>
<dbReference type="RefSeq" id="WP_270452219.1">
    <property type="nucleotide sequence ID" value="NZ_JADPIE010000001.1"/>
</dbReference>
<comment type="similarity">
    <text evidence="2">Belongs to the archaeal-type GPI family.</text>
</comment>
<dbReference type="SUPFAM" id="SSF51182">
    <property type="entry name" value="RmlC-like cupins"/>
    <property type="match status" value="1"/>
</dbReference>